<dbReference type="GO" id="GO:0043565">
    <property type="term" value="F:sequence-specific DNA binding"/>
    <property type="evidence" value="ECO:0007669"/>
    <property type="project" value="TreeGrafter"/>
</dbReference>
<dbReference type="GO" id="GO:0004803">
    <property type="term" value="F:transposase activity"/>
    <property type="evidence" value="ECO:0007669"/>
    <property type="project" value="InterPro"/>
</dbReference>
<dbReference type="AlphaFoldDB" id="A0A450WIB0"/>
<dbReference type="EMBL" id="CAADEZ010000967">
    <property type="protein sequence ID" value="VFJ77193.1"/>
    <property type="molecule type" value="Genomic_DNA"/>
</dbReference>
<evidence type="ECO:0000313" key="3">
    <source>
        <dbReference type="EMBL" id="VFJ77193.1"/>
    </source>
</evidence>
<proteinExistence type="predicted"/>
<dbReference type="GO" id="GO:0006313">
    <property type="term" value="P:DNA transposition"/>
    <property type="evidence" value="ECO:0007669"/>
    <property type="project" value="InterPro"/>
</dbReference>
<dbReference type="EMBL" id="CAADFA010000959">
    <property type="protein sequence ID" value="VFJ77058.1"/>
    <property type="molecule type" value="Genomic_DNA"/>
</dbReference>
<dbReference type="InterPro" id="IPR052715">
    <property type="entry name" value="RAYT_transposase"/>
</dbReference>
<organism evidence="4">
    <name type="scientific">Candidatus Kentrum sp. FM</name>
    <dbReference type="NCBI Taxonomy" id="2126340"/>
    <lineage>
        <taxon>Bacteria</taxon>
        <taxon>Pseudomonadati</taxon>
        <taxon>Pseudomonadota</taxon>
        <taxon>Gammaproteobacteria</taxon>
        <taxon>Candidatus Kentrum</taxon>
    </lineage>
</organism>
<dbReference type="InterPro" id="IPR036515">
    <property type="entry name" value="Transposase_17_sf"/>
</dbReference>
<dbReference type="NCBIfam" id="NF047646">
    <property type="entry name" value="REP_Tyr_transpos"/>
    <property type="match status" value="1"/>
</dbReference>
<gene>
    <name evidence="3" type="ORF">BECKFM1743A_GA0114220_109671</name>
    <name evidence="4" type="ORF">BECKFM1743B_GA0114221_104422</name>
    <name evidence="2" type="ORF">BECKFM1743C_GA0114222_109591</name>
</gene>
<dbReference type="PANTHER" id="PTHR36966">
    <property type="entry name" value="REP-ASSOCIATED TYROSINE TRANSPOSASE"/>
    <property type="match status" value="1"/>
</dbReference>
<feature type="domain" description="Transposase IS200-like" evidence="1">
    <location>
        <begin position="8"/>
        <end position="128"/>
    </location>
</feature>
<evidence type="ECO:0000259" key="1">
    <source>
        <dbReference type="SMART" id="SM01321"/>
    </source>
</evidence>
<evidence type="ECO:0000313" key="2">
    <source>
        <dbReference type="EMBL" id="VFJ77058.1"/>
    </source>
</evidence>
<dbReference type="InterPro" id="IPR002686">
    <property type="entry name" value="Transposase_17"/>
</dbReference>
<evidence type="ECO:0000313" key="4">
    <source>
        <dbReference type="EMBL" id="VFK16767.1"/>
    </source>
</evidence>
<accession>A0A450WIB0</accession>
<protein>
    <submittedName>
        <fullName evidence="4">Putative transposase</fullName>
    </submittedName>
</protein>
<name>A0A450WIB0_9GAMM</name>
<dbReference type="SUPFAM" id="SSF143422">
    <property type="entry name" value="Transposase IS200-like"/>
    <property type="match status" value="1"/>
</dbReference>
<sequence length="166" mass="20004">MRYRRILFKGAAYFFTVNLVERVSDLRGVVGKVRHRHPFEIITWVVLPDHLHTIWRMPDEDTDYPARWALIKAGFSRKIPKTNGPREERIGRSREKKGERGIRQRRYWEHMIRDDRHLERHVNDIHYNPVKHGHAIRAADWEFSRSLSDLGDRSEKARNRDHFFAN</sequence>
<dbReference type="PANTHER" id="PTHR36966:SF1">
    <property type="entry name" value="REP-ASSOCIATED TYROSINE TRANSPOSASE"/>
    <property type="match status" value="1"/>
</dbReference>
<reference evidence="4" key="1">
    <citation type="submission" date="2019-02" db="EMBL/GenBank/DDBJ databases">
        <authorList>
            <person name="Gruber-Vodicka R. H."/>
            <person name="Seah K. B. B."/>
        </authorList>
    </citation>
    <scope>NUCLEOTIDE SEQUENCE</scope>
    <source>
        <strain evidence="3">BECK_BZ163</strain>
        <strain evidence="4">BECK_BZ164</strain>
        <strain evidence="2">BECK_BZ165</strain>
    </source>
</reference>
<dbReference type="SMART" id="SM01321">
    <property type="entry name" value="Y1_Tnp"/>
    <property type="match status" value="1"/>
</dbReference>
<dbReference type="Gene3D" id="3.30.70.1290">
    <property type="entry name" value="Transposase IS200-like"/>
    <property type="match status" value="1"/>
</dbReference>
<dbReference type="EMBL" id="CAADFL010000442">
    <property type="protein sequence ID" value="VFK16767.1"/>
    <property type="molecule type" value="Genomic_DNA"/>
</dbReference>